<gene>
    <name evidence="1" type="ORF">P5673_025888</name>
</gene>
<evidence type="ECO:0000313" key="1">
    <source>
        <dbReference type="EMBL" id="KAK2552933.1"/>
    </source>
</evidence>
<reference evidence="1" key="1">
    <citation type="journal article" date="2023" name="G3 (Bethesda)">
        <title>Whole genome assembly and annotation of the endangered Caribbean coral Acropora cervicornis.</title>
        <authorList>
            <person name="Selwyn J.D."/>
            <person name="Vollmer S.V."/>
        </authorList>
    </citation>
    <scope>NUCLEOTIDE SEQUENCE</scope>
    <source>
        <strain evidence="1">K2</strain>
    </source>
</reference>
<reference evidence="1" key="2">
    <citation type="journal article" date="2023" name="Science">
        <title>Genomic signatures of disease resistance in endangered staghorn corals.</title>
        <authorList>
            <person name="Vollmer S.V."/>
            <person name="Selwyn J.D."/>
            <person name="Despard B.A."/>
            <person name="Roesel C.L."/>
        </authorList>
    </citation>
    <scope>NUCLEOTIDE SEQUENCE</scope>
    <source>
        <strain evidence="1">K2</strain>
    </source>
</reference>
<keyword evidence="2" id="KW-1185">Reference proteome</keyword>
<name>A0AAD9UWW0_ACRCE</name>
<evidence type="ECO:0000313" key="2">
    <source>
        <dbReference type="Proteomes" id="UP001249851"/>
    </source>
</evidence>
<protein>
    <submittedName>
        <fullName evidence="1">Uncharacterized protein</fullName>
    </submittedName>
</protein>
<organism evidence="1 2">
    <name type="scientific">Acropora cervicornis</name>
    <name type="common">Staghorn coral</name>
    <dbReference type="NCBI Taxonomy" id="6130"/>
    <lineage>
        <taxon>Eukaryota</taxon>
        <taxon>Metazoa</taxon>
        <taxon>Cnidaria</taxon>
        <taxon>Anthozoa</taxon>
        <taxon>Hexacorallia</taxon>
        <taxon>Scleractinia</taxon>
        <taxon>Astrocoeniina</taxon>
        <taxon>Acroporidae</taxon>
        <taxon>Acropora</taxon>
    </lineage>
</organism>
<proteinExistence type="predicted"/>
<dbReference type="AlphaFoldDB" id="A0AAD9UWW0"/>
<dbReference type="Proteomes" id="UP001249851">
    <property type="component" value="Unassembled WGS sequence"/>
</dbReference>
<comment type="caution">
    <text evidence="1">The sequence shown here is derived from an EMBL/GenBank/DDBJ whole genome shotgun (WGS) entry which is preliminary data.</text>
</comment>
<sequence>MLSKKMWVGKGKYVRNVNIANIVKFGQFSICKQRTYLVVLVQLLPLYHQRRDKLVEDEVERPCHGAESMLPQCLSGFLHLDMRLQRSAVSFSDSKPLFVKKTEGASACRSNSRAFFTPAIGFLPLTSTPSMSSKTPKDGIAVL</sequence>
<accession>A0AAD9UWW0</accession>
<dbReference type="EMBL" id="JARQWQ010000082">
    <property type="protein sequence ID" value="KAK2552933.1"/>
    <property type="molecule type" value="Genomic_DNA"/>
</dbReference>